<organism evidence="2 3">
    <name type="scientific">Lasiosphaeria miniovina</name>
    <dbReference type="NCBI Taxonomy" id="1954250"/>
    <lineage>
        <taxon>Eukaryota</taxon>
        <taxon>Fungi</taxon>
        <taxon>Dikarya</taxon>
        <taxon>Ascomycota</taxon>
        <taxon>Pezizomycotina</taxon>
        <taxon>Sordariomycetes</taxon>
        <taxon>Sordariomycetidae</taxon>
        <taxon>Sordariales</taxon>
        <taxon>Lasiosphaeriaceae</taxon>
        <taxon>Lasiosphaeria</taxon>
    </lineage>
</organism>
<name>A0AA40DUE2_9PEZI</name>
<accession>A0AA40DUE2</accession>
<comment type="caution">
    <text evidence="2">The sequence shown here is derived from an EMBL/GenBank/DDBJ whole genome shotgun (WGS) entry which is preliminary data.</text>
</comment>
<dbReference type="InterPro" id="IPR011009">
    <property type="entry name" value="Kinase-like_dom_sf"/>
</dbReference>
<gene>
    <name evidence="2" type="ORF">B0T26DRAFT_753693</name>
</gene>
<dbReference type="PANTHER" id="PTHR21310:SF37">
    <property type="entry name" value="AMINOGLYCOSIDE PHOSPHOTRANSFERASE DOMAIN-CONTAINING PROTEIN"/>
    <property type="match status" value="1"/>
</dbReference>
<dbReference type="EMBL" id="JAUIRO010000005">
    <property type="protein sequence ID" value="KAK0713601.1"/>
    <property type="molecule type" value="Genomic_DNA"/>
</dbReference>
<reference evidence="2" key="1">
    <citation type="submission" date="2023-06" db="EMBL/GenBank/DDBJ databases">
        <title>Genome-scale phylogeny and comparative genomics of the fungal order Sordariales.</title>
        <authorList>
            <consortium name="Lawrence Berkeley National Laboratory"/>
            <person name="Hensen N."/>
            <person name="Bonometti L."/>
            <person name="Westerberg I."/>
            <person name="Brannstrom I.O."/>
            <person name="Guillou S."/>
            <person name="Cros-Aarteil S."/>
            <person name="Calhoun S."/>
            <person name="Haridas S."/>
            <person name="Kuo A."/>
            <person name="Mondo S."/>
            <person name="Pangilinan J."/>
            <person name="Riley R."/>
            <person name="LaButti K."/>
            <person name="Andreopoulos B."/>
            <person name="Lipzen A."/>
            <person name="Chen C."/>
            <person name="Yanf M."/>
            <person name="Daum C."/>
            <person name="Ng V."/>
            <person name="Clum A."/>
            <person name="Steindorff A."/>
            <person name="Ohm R."/>
            <person name="Martin F."/>
            <person name="Silar P."/>
            <person name="Natvig D."/>
            <person name="Lalanne C."/>
            <person name="Gautier V."/>
            <person name="Ament-velasquez S.L."/>
            <person name="Kruys A."/>
            <person name="Hutchinson M.I."/>
            <person name="Powell A.J."/>
            <person name="Barry K."/>
            <person name="Miller A.N."/>
            <person name="Grigoriev I.V."/>
            <person name="Debuchy R."/>
            <person name="Gladieux P."/>
            <person name="Thoren M.H."/>
            <person name="Johannesson H."/>
        </authorList>
    </citation>
    <scope>NUCLEOTIDE SEQUENCE</scope>
    <source>
        <strain evidence="2">SMH2392-1A</strain>
    </source>
</reference>
<sequence>MTRAHFRERTSVVSPEPIVGRYNFTSFFEFSDRVNKISEDEELREQRRNRDTHFILRLAGRDIVQFPDFKILAEVATMRHVRVHTDIPVPLVYAYGLADDNPANLCPFIIMEYMKHEKSLVQDLGDPEREFGRRRLALDANVSDEPLAVVWDQLASYLLQLYAKMEIPCIGSLHPQYDSTSRRAPTLSLFTGVPHADDWYVALADMHMAQLVFQQNDLTSTSNAFRTMYVARQLFRQLARAGKLSSFGFGDDTWSAQARKVGREEQSRRYAASPGSSGPFRLWCDDLSADNFLLDKDRVVTGFALDPPAWLLFCEPGAGPEELDEWSKTYASRLPAWLRSMEKAEAKAEAEAEAEATPTMEKDKTGLEVERDLDQAAEKLSLEDPAPKTIEENPPSPSPSTPTLTNSTDANTPLPAKMSRYMRESWETGRFWLNSAARSSVLFDYIYWAYLDERFFGPRKVSTGHEVPELWRLRQYNNTDAKMERRMQRDIEDHDFWRARIGLLGDDHREAMHTLAARKMDELREGDKLVDWADDAAREHLKEFLKPS</sequence>
<dbReference type="AlphaFoldDB" id="A0AA40DUE2"/>
<evidence type="ECO:0000256" key="1">
    <source>
        <dbReference type="SAM" id="MobiDB-lite"/>
    </source>
</evidence>
<evidence type="ECO:0008006" key="4">
    <source>
        <dbReference type="Google" id="ProtNLM"/>
    </source>
</evidence>
<feature type="compositionally biased region" description="Basic and acidic residues" evidence="1">
    <location>
        <begin position="379"/>
        <end position="391"/>
    </location>
</feature>
<dbReference type="GeneID" id="85328999"/>
<proteinExistence type="predicted"/>
<dbReference type="SUPFAM" id="SSF56112">
    <property type="entry name" value="Protein kinase-like (PK-like)"/>
    <property type="match status" value="1"/>
</dbReference>
<feature type="region of interest" description="Disordered" evidence="1">
    <location>
        <begin position="379"/>
        <end position="415"/>
    </location>
</feature>
<evidence type="ECO:0000313" key="3">
    <source>
        <dbReference type="Proteomes" id="UP001172101"/>
    </source>
</evidence>
<dbReference type="InterPro" id="IPR051678">
    <property type="entry name" value="AGP_Transferase"/>
</dbReference>
<dbReference type="RefSeq" id="XP_060294924.1">
    <property type="nucleotide sequence ID" value="XM_060445729.1"/>
</dbReference>
<feature type="region of interest" description="Disordered" evidence="1">
    <location>
        <begin position="345"/>
        <end position="367"/>
    </location>
</feature>
<evidence type="ECO:0000313" key="2">
    <source>
        <dbReference type="EMBL" id="KAK0713601.1"/>
    </source>
</evidence>
<protein>
    <recommendedName>
        <fullName evidence="4">Aminoglycoside phosphotransferase domain-containing protein</fullName>
    </recommendedName>
</protein>
<dbReference type="Proteomes" id="UP001172101">
    <property type="component" value="Unassembled WGS sequence"/>
</dbReference>
<dbReference type="PANTHER" id="PTHR21310">
    <property type="entry name" value="AMINOGLYCOSIDE PHOSPHOTRANSFERASE-RELATED-RELATED"/>
    <property type="match status" value="1"/>
</dbReference>
<keyword evidence="3" id="KW-1185">Reference proteome</keyword>